<keyword evidence="3" id="KW-0762">Sugar transport</keyword>
<name>A0ABD5R6G7_9EURY</name>
<protein>
    <recommendedName>
        <fullName evidence="5">Maltodextrin-binding protein</fullName>
    </recommendedName>
</protein>
<dbReference type="InterPro" id="IPR006059">
    <property type="entry name" value="SBP"/>
</dbReference>
<dbReference type="AlphaFoldDB" id="A0ABD5R6G7"/>
<evidence type="ECO:0000256" key="1">
    <source>
        <dbReference type="ARBA" id="ARBA00008520"/>
    </source>
</evidence>
<sequence>MDRRSALKKFGGMATVAALAGCVGVQESDSTQTSGDGGDSTDSGGDETATDTPAGPAGEATLWYARSDAEAKTLKDNIAAFNEESRHAVEGSDLADLQKKLTSAVPAGQGPQAFGWAHDLAGDYFERGFLSDQSDQLDVSLDNFTETAQAAATYQDNTIGLPFSAETVGLLYNKEMVDEPPETLSEMKSIMDEYHDPDNNMYGLGYPLDAYFMSAWAHAFGGYYFDPSAEEPLGLSMSETLDGFRLIIEDLFPYSPNDPAYGPQAAAFADGNAPFAINGPWYLGTVADKGIDAGVSALPAPEGGSPQPYTGISLWYFTSQMDENEANAEAARSFAEWYTTNEDLHLDLAETHGFIPVLDSIADDSDLPSKVQGFSQAVSQGRMLPADPRMNQVWTPLENAFTNALNGDAELEAAMTSAEEEIRSKWNQS</sequence>
<gene>
    <name evidence="7" type="ORF">ACFPJ5_00360</name>
</gene>
<evidence type="ECO:0000313" key="8">
    <source>
        <dbReference type="Proteomes" id="UP001596201"/>
    </source>
</evidence>
<dbReference type="Gene3D" id="3.40.190.10">
    <property type="entry name" value="Periplasmic binding protein-like II"/>
    <property type="match status" value="2"/>
</dbReference>
<evidence type="ECO:0000256" key="6">
    <source>
        <dbReference type="SAM" id="MobiDB-lite"/>
    </source>
</evidence>
<comment type="caution">
    <text evidence="7">The sequence shown here is derived from an EMBL/GenBank/DDBJ whole genome shotgun (WGS) entry which is preliminary data.</text>
</comment>
<reference evidence="7 8" key="1">
    <citation type="journal article" date="2019" name="Int. J. Syst. Evol. Microbiol.">
        <title>The Global Catalogue of Microorganisms (GCM) 10K type strain sequencing project: providing services to taxonomists for standard genome sequencing and annotation.</title>
        <authorList>
            <consortium name="The Broad Institute Genomics Platform"/>
            <consortium name="The Broad Institute Genome Sequencing Center for Infectious Disease"/>
            <person name="Wu L."/>
            <person name="Ma J."/>
        </authorList>
    </citation>
    <scope>NUCLEOTIDE SEQUENCE [LARGE SCALE GENOMIC DNA]</scope>
    <source>
        <strain evidence="7 8">CGMCC 1.12237</strain>
    </source>
</reference>
<accession>A0ABD5R6G7</accession>
<evidence type="ECO:0000256" key="4">
    <source>
        <dbReference type="ARBA" id="ARBA00022729"/>
    </source>
</evidence>
<organism evidence="7 8">
    <name type="scientific">Salinirubrum litoreum</name>
    <dbReference type="NCBI Taxonomy" id="1126234"/>
    <lineage>
        <taxon>Archaea</taxon>
        <taxon>Methanobacteriati</taxon>
        <taxon>Methanobacteriota</taxon>
        <taxon>Stenosarchaea group</taxon>
        <taxon>Halobacteria</taxon>
        <taxon>Halobacteriales</taxon>
        <taxon>Haloferacaceae</taxon>
        <taxon>Salinirubrum</taxon>
    </lineage>
</organism>
<dbReference type="PROSITE" id="PS01037">
    <property type="entry name" value="SBP_BACTERIAL_1"/>
    <property type="match status" value="1"/>
</dbReference>
<evidence type="ECO:0000256" key="5">
    <source>
        <dbReference type="ARBA" id="ARBA00030303"/>
    </source>
</evidence>
<dbReference type="EMBL" id="JBHSKX010000001">
    <property type="protein sequence ID" value="MFC5365373.1"/>
    <property type="molecule type" value="Genomic_DNA"/>
</dbReference>
<keyword evidence="4" id="KW-0732">Signal</keyword>
<dbReference type="PROSITE" id="PS51257">
    <property type="entry name" value="PROKAR_LIPOPROTEIN"/>
    <property type="match status" value="1"/>
</dbReference>
<dbReference type="RefSeq" id="WP_303645208.1">
    <property type="nucleotide sequence ID" value="NZ_JAJCVJ010000001.1"/>
</dbReference>
<keyword evidence="8" id="KW-1185">Reference proteome</keyword>
<proteinExistence type="inferred from homology"/>
<evidence type="ECO:0000256" key="2">
    <source>
        <dbReference type="ARBA" id="ARBA00022448"/>
    </source>
</evidence>
<dbReference type="Pfam" id="PF13416">
    <property type="entry name" value="SBP_bac_8"/>
    <property type="match status" value="1"/>
</dbReference>
<dbReference type="PANTHER" id="PTHR30061:SF50">
    <property type="entry name" value="MALTOSE_MALTODEXTRIN-BINDING PERIPLASMIC PROTEIN"/>
    <property type="match status" value="1"/>
</dbReference>
<evidence type="ECO:0000256" key="3">
    <source>
        <dbReference type="ARBA" id="ARBA00022597"/>
    </source>
</evidence>
<comment type="similarity">
    <text evidence="1">Belongs to the bacterial solute-binding protein 1 family.</text>
</comment>
<dbReference type="PRINTS" id="PR00181">
    <property type="entry name" value="MALTOSEBP"/>
</dbReference>
<evidence type="ECO:0000313" key="7">
    <source>
        <dbReference type="EMBL" id="MFC5365373.1"/>
    </source>
</evidence>
<feature type="compositionally biased region" description="Low complexity" evidence="6">
    <location>
        <begin position="28"/>
        <end position="43"/>
    </location>
</feature>
<dbReference type="SUPFAM" id="SSF53850">
    <property type="entry name" value="Periplasmic binding protein-like II"/>
    <property type="match status" value="1"/>
</dbReference>
<dbReference type="InterPro" id="IPR006060">
    <property type="entry name" value="Maltose/Cyclodextrin-bd"/>
</dbReference>
<dbReference type="InterPro" id="IPR006061">
    <property type="entry name" value="SBP_1_CS"/>
</dbReference>
<dbReference type="PANTHER" id="PTHR30061">
    <property type="entry name" value="MALTOSE-BINDING PERIPLASMIC PROTEIN"/>
    <property type="match status" value="1"/>
</dbReference>
<dbReference type="Proteomes" id="UP001596201">
    <property type="component" value="Unassembled WGS sequence"/>
</dbReference>
<keyword evidence="2" id="KW-0813">Transport</keyword>
<feature type="region of interest" description="Disordered" evidence="6">
    <location>
        <begin position="26"/>
        <end position="58"/>
    </location>
</feature>